<dbReference type="InterPro" id="IPR037673">
    <property type="entry name" value="MSC/AndL"/>
</dbReference>
<reference evidence="11 12" key="1">
    <citation type="submission" date="2019-02" db="EMBL/GenBank/DDBJ databases">
        <title>Deep-cultivation of Planctomycetes and their phenomic and genomic characterization uncovers novel biology.</title>
        <authorList>
            <person name="Wiegand S."/>
            <person name="Jogler M."/>
            <person name="Boedeker C."/>
            <person name="Pinto D."/>
            <person name="Vollmers J."/>
            <person name="Rivas-Marin E."/>
            <person name="Kohn T."/>
            <person name="Peeters S.H."/>
            <person name="Heuer A."/>
            <person name="Rast P."/>
            <person name="Oberbeckmann S."/>
            <person name="Bunk B."/>
            <person name="Jeske O."/>
            <person name="Meyerdierks A."/>
            <person name="Storesund J.E."/>
            <person name="Kallscheuer N."/>
            <person name="Luecker S."/>
            <person name="Lage O.M."/>
            <person name="Pohl T."/>
            <person name="Merkel B.J."/>
            <person name="Hornburger P."/>
            <person name="Mueller R.-W."/>
            <person name="Bruemmer F."/>
            <person name="Labrenz M."/>
            <person name="Spormann A.M."/>
            <person name="Op Den Camp H."/>
            <person name="Overmann J."/>
            <person name="Amann R."/>
            <person name="Jetten M.S.M."/>
            <person name="Mascher T."/>
            <person name="Medema M.H."/>
            <person name="Devos D.P."/>
            <person name="Kaster A.-K."/>
            <person name="Ovreas L."/>
            <person name="Rohde M."/>
            <person name="Galperin M.Y."/>
            <person name="Jogler C."/>
        </authorList>
    </citation>
    <scope>NUCLEOTIDE SEQUENCE [LARGE SCALE GENOMIC DNA]</scope>
    <source>
        <strain evidence="11 12">Mal64</strain>
    </source>
</reference>
<keyword evidence="8 10" id="KW-0472">Membrane</keyword>
<evidence type="ECO:0000256" key="1">
    <source>
        <dbReference type="ARBA" id="ARBA00004651"/>
    </source>
</evidence>
<evidence type="ECO:0000256" key="2">
    <source>
        <dbReference type="ARBA" id="ARBA00007254"/>
    </source>
</evidence>
<dbReference type="PRINTS" id="PR01264">
    <property type="entry name" value="MECHCHANNEL"/>
</dbReference>
<dbReference type="PROSITE" id="PS01327">
    <property type="entry name" value="MSCL"/>
    <property type="match status" value="1"/>
</dbReference>
<keyword evidence="5 10" id="KW-0812">Transmembrane</keyword>
<dbReference type="PANTHER" id="PTHR30266">
    <property type="entry name" value="MECHANOSENSITIVE CHANNEL MSCL"/>
    <property type="match status" value="1"/>
</dbReference>
<organism evidence="11 12">
    <name type="scientific">Pseudobythopirellula maris</name>
    <dbReference type="NCBI Taxonomy" id="2527991"/>
    <lineage>
        <taxon>Bacteria</taxon>
        <taxon>Pseudomonadati</taxon>
        <taxon>Planctomycetota</taxon>
        <taxon>Planctomycetia</taxon>
        <taxon>Pirellulales</taxon>
        <taxon>Lacipirellulaceae</taxon>
        <taxon>Pseudobythopirellula</taxon>
    </lineage>
</organism>
<feature type="transmembrane region" description="Helical" evidence="10">
    <location>
        <begin position="21"/>
        <end position="45"/>
    </location>
</feature>
<dbReference type="OrthoDB" id="9810350at2"/>
<dbReference type="NCBIfam" id="NF001843">
    <property type="entry name" value="PRK00567.1-4"/>
    <property type="match status" value="1"/>
</dbReference>
<proteinExistence type="inferred from homology"/>
<dbReference type="HAMAP" id="MF_00115">
    <property type="entry name" value="MscL"/>
    <property type="match status" value="1"/>
</dbReference>
<sequence length="143" mass="15147">MGMIQEFKEFAMRGNVVDMAVGVVIGGAFGKIVTSLVGDIIMPAVGAVTGGLDFSEWKVQIAEGTPAVDGAEAVEPVMLSVGNFLNAAIDFVIIAFAIFMAIKLMNRLQEAALGKDEPAEEGPPEPPEDIKLLREIRDSLNKG</sequence>
<evidence type="ECO:0000256" key="3">
    <source>
        <dbReference type="ARBA" id="ARBA00022448"/>
    </source>
</evidence>
<evidence type="ECO:0000256" key="5">
    <source>
        <dbReference type="ARBA" id="ARBA00022692"/>
    </source>
</evidence>
<name>A0A5C5ZSX9_9BACT</name>
<comment type="function">
    <text evidence="10">Channel that opens in response to stretch forces in the membrane lipid bilayer. May participate in the regulation of osmotic pressure changes within the cell.</text>
</comment>
<evidence type="ECO:0000256" key="7">
    <source>
        <dbReference type="ARBA" id="ARBA00023065"/>
    </source>
</evidence>
<keyword evidence="12" id="KW-1185">Reference proteome</keyword>
<feature type="transmembrane region" description="Helical" evidence="10">
    <location>
        <begin position="84"/>
        <end position="105"/>
    </location>
</feature>
<keyword evidence="7 10" id="KW-0406">Ion transport</keyword>
<dbReference type="SUPFAM" id="SSF81330">
    <property type="entry name" value="Gated mechanosensitive channel"/>
    <property type="match status" value="1"/>
</dbReference>
<keyword evidence="9 10" id="KW-0407">Ion channel</keyword>
<accession>A0A5C5ZSX9</accession>
<dbReference type="InterPro" id="IPR036019">
    <property type="entry name" value="MscL_channel"/>
</dbReference>
<gene>
    <name evidence="10 11" type="primary">mscL</name>
    <name evidence="11" type="ORF">Mal64_10380</name>
</gene>
<keyword evidence="6 10" id="KW-1133">Transmembrane helix</keyword>
<dbReference type="GO" id="GO:0008381">
    <property type="term" value="F:mechanosensitive monoatomic ion channel activity"/>
    <property type="evidence" value="ECO:0007669"/>
    <property type="project" value="UniProtKB-UniRule"/>
</dbReference>
<evidence type="ECO:0000313" key="11">
    <source>
        <dbReference type="EMBL" id="TWT90644.1"/>
    </source>
</evidence>
<comment type="similarity">
    <text evidence="2 10">Belongs to the MscL family.</text>
</comment>
<keyword evidence="3 10" id="KW-0813">Transport</keyword>
<dbReference type="NCBIfam" id="NF010557">
    <property type="entry name" value="PRK13952.1"/>
    <property type="match status" value="1"/>
</dbReference>
<comment type="subcellular location">
    <subcellularLocation>
        <location evidence="1 10">Cell membrane</location>
        <topology evidence="1 10">Multi-pass membrane protein</topology>
    </subcellularLocation>
</comment>
<comment type="subunit">
    <text evidence="10">Homopentamer.</text>
</comment>
<dbReference type="PANTHER" id="PTHR30266:SF2">
    <property type="entry name" value="LARGE-CONDUCTANCE MECHANOSENSITIVE CHANNEL"/>
    <property type="match status" value="1"/>
</dbReference>
<dbReference type="RefSeq" id="WP_146397694.1">
    <property type="nucleotide sequence ID" value="NZ_SJPQ01000001.1"/>
</dbReference>
<evidence type="ECO:0000256" key="10">
    <source>
        <dbReference type="HAMAP-Rule" id="MF_00115"/>
    </source>
</evidence>
<dbReference type="Gene3D" id="1.10.1200.120">
    <property type="entry name" value="Large-conductance mechanosensitive channel, MscL, domain 1"/>
    <property type="match status" value="1"/>
</dbReference>
<dbReference type="EMBL" id="SJPQ01000001">
    <property type="protein sequence ID" value="TWT90644.1"/>
    <property type="molecule type" value="Genomic_DNA"/>
</dbReference>
<dbReference type="NCBIfam" id="TIGR00220">
    <property type="entry name" value="mscL"/>
    <property type="match status" value="1"/>
</dbReference>
<dbReference type="Proteomes" id="UP000315440">
    <property type="component" value="Unassembled WGS sequence"/>
</dbReference>
<evidence type="ECO:0000256" key="8">
    <source>
        <dbReference type="ARBA" id="ARBA00023136"/>
    </source>
</evidence>
<comment type="caution">
    <text evidence="11">The sequence shown here is derived from an EMBL/GenBank/DDBJ whole genome shotgun (WGS) entry which is preliminary data.</text>
</comment>
<dbReference type="GO" id="GO:0005886">
    <property type="term" value="C:plasma membrane"/>
    <property type="evidence" value="ECO:0007669"/>
    <property type="project" value="UniProtKB-SubCell"/>
</dbReference>
<dbReference type="InterPro" id="IPR001185">
    <property type="entry name" value="MS_channel"/>
</dbReference>
<dbReference type="AlphaFoldDB" id="A0A5C5ZSX9"/>
<evidence type="ECO:0000256" key="9">
    <source>
        <dbReference type="ARBA" id="ARBA00023303"/>
    </source>
</evidence>
<keyword evidence="4 10" id="KW-1003">Cell membrane</keyword>
<evidence type="ECO:0000313" key="12">
    <source>
        <dbReference type="Proteomes" id="UP000315440"/>
    </source>
</evidence>
<dbReference type="InterPro" id="IPR019823">
    <property type="entry name" value="Mechanosensitive_channel_CS"/>
</dbReference>
<evidence type="ECO:0000256" key="6">
    <source>
        <dbReference type="ARBA" id="ARBA00022989"/>
    </source>
</evidence>
<protein>
    <recommendedName>
        <fullName evidence="10">Large-conductance mechanosensitive channel</fullName>
    </recommendedName>
</protein>
<evidence type="ECO:0000256" key="4">
    <source>
        <dbReference type="ARBA" id="ARBA00022475"/>
    </source>
</evidence>
<dbReference type="Pfam" id="PF01741">
    <property type="entry name" value="MscL"/>
    <property type="match status" value="1"/>
</dbReference>